<reference evidence="2 3" key="1">
    <citation type="submission" date="2023-01" db="EMBL/GenBank/DDBJ databases">
        <title>Analysis of 21 Apiospora genomes using comparative genomics revels a genus with tremendous synthesis potential of carbohydrate active enzymes and secondary metabolites.</title>
        <authorList>
            <person name="Sorensen T."/>
        </authorList>
    </citation>
    <scope>NUCLEOTIDE SEQUENCE [LARGE SCALE GENOMIC DNA]</scope>
    <source>
        <strain evidence="2 3">CBS 24483</strain>
    </source>
</reference>
<protein>
    <submittedName>
        <fullName evidence="2">F-box-like domain-containing protein</fullName>
    </submittedName>
</protein>
<dbReference type="RefSeq" id="XP_066706588.1">
    <property type="nucleotide sequence ID" value="XM_066837695.1"/>
</dbReference>
<dbReference type="Gene3D" id="3.80.10.10">
    <property type="entry name" value="Ribonuclease Inhibitor"/>
    <property type="match status" value="1"/>
</dbReference>
<evidence type="ECO:0000313" key="2">
    <source>
        <dbReference type="EMBL" id="KAK7967196.1"/>
    </source>
</evidence>
<dbReference type="GeneID" id="92070757"/>
<organism evidence="2 3">
    <name type="scientific">Apiospora aurea</name>
    <dbReference type="NCBI Taxonomy" id="335848"/>
    <lineage>
        <taxon>Eukaryota</taxon>
        <taxon>Fungi</taxon>
        <taxon>Dikarya</taxon>
        <taxon>Ascomycota</taxon>
        <taxon>Pezizomycotina</taxon>
        <taxon>Sordariomycetes</taxon>
        <taxon>Xylariomycetidae</taxon>
        <taxon>Amphisphaeriales</taxon>
        <taxon>Apiosporaceae</taxon>
        <taxon>Apiospora</taxon>
    </lineage>
</organism>
<gene>
    <name evidence="2" type="ORF">PG986_001473</name>
</gene>
<sequence>MTPRLPLEIWGVVCEQLADENFREPGEPTGVLVGNNAAARQTLLTLCEVSKGLARVAQPVLFRTYDFGEGRNDGKKHVRFLRSILDNPRLAASVRAVMLDHWVHDLDKDEQAAMYGRIADRLGFDTGAFPLDELEEDGPHGLPQRVPTIILLLLPLLPNLTHLTVTTRHEEHALEILDRLHRTGAIQPFASVVQLGLSHGDTELGFDMLTNAPLLALTPNVTTMRLVQCRGVGSDEADDESQAAAQRKLQQCMPRGVRNLSLDYCNLEHADLRALLAYCPRLERFSYSSGGALVDDASREVSNRRLVVALAPAKATLRRVELDFTNANREPDDDDDDDDQDDDQDELTQESFADFPVLQKVTYGGEVIFRSQRRLGGDDKDPGGDEDESE</sequence>
<dbReference type="EMBL" id="JAQQWE010000001">
    <property type="protein sequence ID" value="KAK7967196.1"/>
    <property type="molecule type" value="Genomic_DNA"/>
</dbReference>
<feature type="compositionally biased region" description="Acidic residues" evidence="1">
    <location>
        <begin position="331"/>
        <end position="348"/>
    </location>
</feature>
<evidence type="ECO:0000313" key="3">
    <source>
        <dbReference type="Proteomes" id="UP001391051"/>
    </source>
</evidence>
<dbReference type="InterPro" id="IPR032675">
    <property type="entry name" value="LRR_dom_sf"/>
</dbReference>
<evidence type="ECO:0000256" key="1">
    <source>
        <dbReference type="SAM" id="MobiDB-lite"/>
    </source>
</evidence>
<feature type="region of interest" description="Disordered" evidence="1">
    <location>
        <begin position="371"/>
        <end position="390"/>
    </location>
</feature>
<accession>A0ABR1QWW7</accession>
<keyword evidence="3" id="KW-1185">Reference proteome</keyword>
<proteinExistence type="predicted"/>
<name>A0ABR1QWW7_9PEZI</name>
<feature type="region of interest" description="Disordered" evidence="1">
    <location>
        <begin position="322"/>
        <end position="354"/>
    </location>
</feature>
<comment type="caution">
    <text evidence="2">The sequence shown here is derived from an EMBL/GenBank/DDBJ whole genome shotgun (WGS) entry which is preliminary data.</text>
</comment>
<dbReference type="Proteomes" id="UP001391051">
    <property type="component" value="Unassembled WGS sequence"/>
</dbReference>